<organism evidence="1 2">
    <name type="scientific">Trifolium pratense</name>
    <name type="common">Red clover</name>
    <dbReference type="NCBI Taxonomy" id="57577"/>
    <lineage>
        <taxon>Eukaryota</taxon>
        <taxon>Viridiplantae</taxon>
        <taxon>Streptophyta</taxon>
        <taxon>Embryophyta</taxon>
        <taxon>Tracheophyta</taxon>
        <taxon>Spermatophyta</taxon>
        <taxon>Magnoliopsida</taxon>
        <taxon>eudicotyledons</taxon>
        <taxon>Gunneridae</taxon>
        <taxon>Pentapetalae</taxon>
        <taxon>rosids</taxon>
        <taxon>fabids</taxon>
        <taxon>Fabales</taxon>
        <taxon>Fabaceae</taxon>
        <taxon>Papilionoideae</taxon>
        <taxon>50 kb inversion clade</taxon>
        <taxon>NPAAA clade</taxon>
        <taxon>Hologalegina</taxon>
        <taxon>IRL clade</taxon>
        <taxon>Trifolieae</taxon>
        <taxon>Trifolium</taxon>
    </lineage>
</organism>
<evidence type="ECO:0000313" key="2">
    <source>
        <dbReference type="Proteomes" id="UP000236291"/>
    </source>
</evidence>
<reference evidence="1 2" key="2">
    <citation type="journal article" date="2017" name="Front. Plant Sci.">
        <title>Gene Classification and Mining of Molecular Markers Useful in Red Clover (Trifolium pratense) Breeding.</title>
        <authorList>
            <person name="Istvanek J."/>
            <person name="Dluhosova J."/>
            <person name="Dluhos P."/>
            <person name="Patkova L."/>
            <person name="Nedelnik J."/>
            <person name="Repkova J."/>
        </authorList>
    </citation>
    <scope>NUCLEOTIDE SEQUENCE [LARGE SCALE GENOMIC DNA]</scope>
    <source>
        <strain evidence="2">cv. Tatra</strain>
        <tissue evidence="1">Young leaves</tissue>
    </source>
</reference>
<gene>
    <name evidence="1" type="ORF">L195_g061360</name>
</gene>
<name>A0A2K3K9C8_TRIPR</name>
<proteinExistence type="predicted"/>
<dbReference type="AlphaFoldDB" id="A0A2K3K9C8"/>
<dbReference type="EMBL" id="ASHM01151179">
    <property type="protein sequence ID" value="PNX62895.1"/>
    <property type="molecule type" value="Genomic_DNA"/>
</dbReference>
<accession>A0A2K3K9C8</accession>
<reference evidence="1 2" key="1">
    <citation type="journal article" date="2014" name="Am. J. Bot.">
        <title>Genome assembly and annotation for red clover (Trifolium pratense; Fabaceae).</title>
        <authorList>
            <person name="Istvanek J."/>
            <person name="Jaros M."/>
            <person name="Krenek A."/>
            <person name="Repkova J."/>
        </authorList>
    </citation>
    <scope>NUCLEOTIDE SEQUENCE [LARGE SCALE GENOMIC DNA]</scope>
    <source>
        <strain evidence="2">cv. Tatra</strain>
        <tissue evidence="1">Young leaves</tissue>
    </source>
</reference>
<dbReference type="Proteomes" id="UP000236291">
    <property type="component" value="Unassembled WGS sequence"/>
</dbReference>
<evidence type="ECO:0000313" key="1">
    <source>
        <dbReference type="EMBL" id="PNX62895.1"/>
    </source>
</evidence>
<sequence>MIKSTDETCNAQALSSMSRVLTFFTSSAPSDDDLSFRFYVLPRQHSSKVLLQTLMKVERRGRGGGG</sequence>
<protein>
    <submittedName>
        <fullName evidence="1">Uncharacterized protein</fullName>
    </submittedName>
</protein>
<comment type="caution">
    <text evidence="1">The sequence shown here is derived from an EMBL/GenBank/DDBJ whole genome shotgun (WGS) entry which is preliminary data.</text>
</comment>